<dbReference type="InterPro" id="IPR040019">
    <property type="entry name" value="C27D6.3-like"/>
</dbReference>
<evidence type="ECO:0000256" key="1">
    <source>
        <dbReference type="SAM" id="MobiDB-lite"/>
    </source>
</evidence>
<keyword evidence="2" id="KW-0812">Transmembrane</keyword>
<keyword evidence="2" id="KW-1133">Transmembrane helix</keyword>
<evidence type="ECO:0000313" key="3">
    <source>
        <dbReference type="Proteomes" id="UP000095282"/>
    </source>
</evidence>
<accession>A0A1I7TS88</accession>
<reference evidence="4" key="1">
    <citation type="submission" date="2016-11" db="UniProtKB">
        <authorList>
            <consortium name="WormBaseParasite"/>
        </authorList>
    </citation>
    <scope>IDENTIFICATION</scope>
</reference>
<keyword evidence="2" id="KW-0472">Membrane</keyword>
<keyword evidence="3" id="KW-1185">Reference proteome</keyword>
<protein>
    <submittedName>
        <fullName evidence="4">Triple QxxK/R motif-containing protein</fullName>
    </submittedName>
</protein>
<dbReference type="STRING" id="1561998.A0A1I7TS88"/>
<evidence type="ECO:0000256" key="2">
    <source>
        <dbReference type="SAM" id="Phobius"/>
    </source>
</evidence>
<organism evidence="3 4">
    <name type="scientific">Caenorhabditis tropicalis</name>
    <dbReference type="NCBI Taxonomy" id="1561998"/>
    <lineage>
        <taxon>Eukaryota</taxon>
        <taxon>Metazoa</taxon>
        <taxon>Ecdysozoa</taxon>
        <taxon>Nematoda</taxon>
        <taxon>Chromadorea</taxon>
        <taxon>Rhabditida</taxon>
        <taxon>Rhabditina</taxon>
        <taxon>Rhabditomorpha</taxon>
        <taxon>Rhabditoidea</taxon>
        <taxon>Rhabditidae</taxon>
        <taxon>Peloderinae</taxon>
        <taxon>Caenorhabditis</taxon>
    </lineage>
</organism>
<feature type="region of interest" description="Disordered" evidence="1">
    <location>
        <begin position="1"/>
        <end position="57"/>
    </location>
</feature>
<dbReference type="eggNOG" id="ENOG502THR0">
    <property type="taxonomic scope" value="Eukaryota"/>
</dbReference>
<dbReference type="PANTHER" id="PTHR39355">
    <property type="entry name" value="PROTEIN CBG20624"/>
    <property type="match status" value="1"/>
</dbReference>
<dbReference type="AlphaFoldDB" id="A0A1I7TS88"/>
<evidence type="ECO:0000313" key="4">
    <source>
        <dbReference type="WBParaSite" id="Csp11.Scaffold629.g11259.t1"/>
    </source>
</evidence>
<dbReference type="Proteomes" id="UP000095282">
    <property type="component" value="Unplaced"/>
</dbReference>
<feature type="transmembrane region" description="Helical" evidence="2">
    <location>
        <begin position="80"/>
        <end position="104"/>
    </location>
</feature>
<sequence length="131" mass="14453">MADDNVSFTDVGDQPANTKGGASSAMLDILGQMDKKKNKKKKEKKAKKSKKKEKKGKMKLVRKVDKYESQNFLYRVEGSLFCAGIIIAVIMILVFVILGIIFGVKTNGNLVSYMQPIWGADDEATDDSGMI</sequence>
<dbReference type="PANTHER" id="PTHR39355:SF1">
    <property type="entry name" value="PROTEIN CBG20624"/>
    <property type="match status" value="1"/>
</dbReference>
<dbReference type="WBParaSite" id="Csp11.Scaffold629.g11259.t1">
    <property type="protein sequence ID" value="Csp11.Scaffold629.g11259.t1"/>
    <property type="gene ID" value="Csp11.Scaffold629.g11259"/>
</dbReference>
<feature type="compositionally biased region" description="Basic residues" evidence="1">
    <location>
        <begin position="36"/>
        <end position="57"/>
    </location>
</feature>
<proteinExistence type="predicted"/>
<name>A0A1I7TS88_9PELO</name>